<sequence length="275" mass="31498">MTAERIASGRAVINDFKAGTLDGIKTYDRICKALDLIGRWSAETVTNFVEQFADIDDLLDEDCTALVEKLCHIEWRFIPRKSRPQFVQLLRRIGMQHVVHTKSVVDCFVFQFLAPVQPVALIQSQTSQAKADEVSAFELILPDDELEENFHLAHSSLTLFLQCLPVSLILIRKSVMRYYPHFSCPKIRYVLYVRNILLLASFHSVLRNDIWSLIVENLAQFDAHVSQGADNSFNTATDELSKNFAEVFIMVKTFIFISNEDFTYPYLCLSNEMGM</sequence>
<comment type="caution">
    <text evidence="2">The sequence shown here is derived from an EMBL/GenBank/DDBJ whole genome shotgun (WGS) entry which is preliminary data.</text>
</comment>
<dbReference type="EMBL" id="JBGFUD010015890">
    <property type="protein sequence ID" value="MFH4984214.1"/>
    <property type="molecule type" value="Genomic_DNA"/>
</dbReference>
<dbReference type="InterPro" id="IPR007991">
    <property type="entry name" value="RNA_pol_I_trans_ini_fac_RRN3"/>
</dbReference>
<accession>A0ABD6F2H1</accession>
<gene>
    <name evidence="2" type="ORF">AB6A40_010923</name>
</gene>
<name>A0ABD6F2H1_9BILA</name>
<dbReference type="AlphaFoldDB" id="A0ABD6F2H1"/>
<evidence type="ECO:0000313" key="2">
    <source>
        <dbReference type="EMBL" id="MFH4984214.1"/>
    </source>
</evidence>
<evidence type="ECO:0000313" key="3">
    <source>
        <dbReference type="Proteomes" id="UP001608902"/>
    </source>
</evidence>
<reference evidence="2 3" key="1">
    <citation type="submission" date="2024-08" db="EMBL/GenBank/DDBJ databases">
        <title>Gnathostoma spinigerum genome.</title>
        <authorList>
            <person name="Gonzalez-Bertolin B."/>
            <person name="Monzon S."/>
            <person name="Zaballos A."/>
            <person name="Jimenez P."/>
            <person name="Dekumyoy P."/>
            <person name="Varona S."/>
            <person name="Cuesta I."/>
            <person name="Sumanam S."/>
            <person name="Adisakwattana P."/>
            <person name="Gasser R.B."/>
            <person name="Hernandez-Gonzalez A."/>
            <person name="Young N.D."/>
            <person name="Perteguer M.J."/>
        </authorList>
    </citation>
    <scope>NUCLEOTIDE SEQUENCE [LARGE SCALE GENOMIC DNA]</scope>
    <source>
        <strain evidence="2">AL3</strain>
        <tissue evidence="2">Liver</tissue>
    </source>
</reference>
<protein>
    <submittedName>
        <fullName evidence="2">Uncharacterized protein</fullName>
    </submittedName>
</protein>
<dbReference type="Proteomes" id="UP001608902">
    <property type="component" value="Unassembled WGS sequence"/>
</dbReference>
<comment type="similarity">
    <text evidence="1">Belongs to the RRN3 family.</text>
</comment>
<keyword evidence="3" id="KW-1185">Reference proteome</keyword>
<dbReference type="Pfam" id="PF05327">
    <property type="entry name" value="RRN3"/>
    <property type="match status" value="1"/>
</dbReference>
<proteinExistence type="inferred from homology"/>
<evidence type="ECO:0000256" key="1">
    <source>
        <dbReference type="ARBA" id="ARBA00010098"/>
    </source>
</evidence>
<dbReference type="PANTHER" id="PTHR12790">
    <property type="entry name" value="TRANSCRIPTION INITIATION FACTOR IA RRN3"/>
    <property type="match status" value="1"/>
</dbReference>
<dbReference type="PANTHER" id="PTHR12790:SF0">
    <property type="entry name" value="RNA POLYMERASE I-SPECIFIC TRANSCRIPTION INITIATION FACTOR RRN3-RELATED"/>
    <property type="match status" value="1"/>
</dbReference>
<organism evidence="2 3">
    <name type="scientific">Gnathostoma spinigerum</name>
    <dbReference type="NCBI Taxonomy" id="75299"/>
    <lineage>
        <taxon>Eukaryota</taxon>
        <taxon>Metazoa</taxon>
        <taxon>Ecdysozoa</taxon>
        <taxon>Nematoda</taxon>
        <taxon>Chromadorea</taxon>
        <taxon>Rhabditida</taxon>
        <taxon>Spirurina</taxon>
        <taxon>Gnathostomatomorpha</taxon>
        <taxon>Gnathostomatoidea</taxon>
        <taxon>Gnathostomatidae</taxon>
        <taxon>Gnathostoma</taxon>
    </lineage>
</organism>